<dbReference type="PANTHER" id="PTHR10510">
    <property type="entry name" value="CYTOCHROME C OXIDASE POLYPEPTIDE 7A"/>
    <property type="match status" value="1"/>
</dbReference>
<evidence type="ECO:0000313" key="1">
    <source>
        <dbReference type="Ensembl" id="ENSPMRP00000007156.1"/>
    </source>
</evidence>
<protein>
    <submittedName>
        <fullName evidence="1">Cytochrome c oxidase subunit 7A2 like</fullName>
    </submittedName>
</protein>
<accession>A0A670I615</accession>
<evidence type="ECO:0000313" key="2">
    <source>
        <dbReference type="Proteomes" id="UP000472272"/>
    </source>
</evidence>
<dbReference type="InterPro" id="IPR003177">
    <property type="entry name" value="Cytc_oxidase_su7a_met"/>
</dbReference>
<dbReference type="AlphaFoldDB" id="A0A670I615"/>
<organism evidence="1 2">
    <name type="scientific">Podarcis muralis</name>
    <name type="common">Wall lizard</name>
    <name type="synonym">Lacerta muralis</name>
    <dbReference type="NCBI Taxonomy" id="64176"/>
    <lineage>
        <taxon>Eukaryota</taxon>
        <taxon>Metazoa</taxon>
        <taxon>Chordata</taxon>
        <taxon>Craniata</taxon>
        <taxon>Vertebrata</taxon>
        <taxon>Euteleostomi</taxon>
        <taxon>Lepidosauria</taxon>
        <taxon>Squamata</taxon>
        <taxon>Bifurcata</taxon>
        <taxon>Unidentata</taxon>
        <taxon>Episquamata</taxon>
        <taxon>Laterata</taxon>
        <taxon>Lacertibaenia</taxon>
        <taxon>Lacertidae</taxon>
        <taxon>Podarcis</taxon>
    </lineage>
</organism>
<dbReference type="PANTHER" id="PTHR10510:SF2">
    <property type="entry name" value="CYTOCHROME C OXIDASE SUBUNIT 7A-RELATED PROTEIN, MITOCHONDRIAL"/>
    <property type="match status" value="1"/>
</dbReference>
<dbReference type="GO" id="GO:0097250">
    <property type="term" value="P:mitochondrial respirasome assembly"/>
    <property type="evidence" value="ECO:0007669"/>
    <property type="project" value="TreeGrafter"/>
</dbReference>
<keyword evidence="2" id="KW-1185">Reference proteome</keyword>
<dbReference type="Ensembl" id="ENSPMRT00000007656.1">
    <property type="protein sequence ID" value="ENSPMRP00000007156.1"/>
    <property type="gene ID" value="ENSPMRG00000004845.1"/>
</dbReference>
<dbReference type="GO" id="GO:0006123">
    <property type="term" value="P:mitochondrial electron transport, cytochrome c to oxygen"/>
    <property type="evidence" value="ECO:0007669"/>
    <property type="project" value="InterPro"/>
</dbReference>
<dbReference type="GeneTree" id="ENSGT00940000154815"/>
<dbReference type="GO" id="GO:0005739">
    <property type="term" value="C:mitochondrion"/>
    <property type="evidence" value="ECO:0007669"/>
    <property type="project" value="GOC"/>
</dbReference>
<name>A0A670I615_PODMU</name>
<dbReference type="GO" id="GO:0002082">
    <property type="term" value="P:regulation of oxidative phosphorylation"/>
    <property type="evidence" value="ECO:0007669"/>
    <property type="project" value="TreeGrafter"/>
</dbReference>
<reference evidence="1 2" key="1">
    <citation type="journal article" date="2019" name="Proc. Natl. Acad. Sci. U.S.A.">
        <title>Regulatory changes in pterin and carotenoid genes underlie balanced color polymorphisms in the wall lizard.</title>
        <authorList>
            <person name="Andrade P."/>
            <person name="Pinho C."/>
            <person name="Perez I de Lanuza G."/>
            <person name="Afonso S."/>
            <person name="Brejcha J."/>
            <person name="Rubin C.J."/>
            <person name="Wallerman O."/>
            <person name="Pereira P."/>
            <person name="Sabatino S.J."/>
            <person name="Bellati A."/>
            <person name="Pellitteri-Rosa D."/>
            <person name="Bosakova Z."/>
            <person name="Bunikis I."/>
            <person name="Carretero M.A."/>
            <person name="Feiner N."/>
            <person name="Marsik P."/>
            <person name="Pauperio F."/>
            <person name="Salvi D."/>
            <person name="Soler L."/>
            <person name="While G.M."/>
            <person name="Uller T."/>
            <person name="Font E."/>
            <person name="Andersson L."/>
            <person name="Carneiro M."/>
        </authorList>
    </citation>
    <scope>NUCLEOTIDE SEQUENCE</scope>
</reference>
<gene>
    <name evidence="1" type="primary">COX7A2L</name>
</gene>
<proteinExistence type="predicted"/>
<reference evidence="1" key="2">
    <citation type="submission" date="2025-08" db="UniProtKB">
        <authorList>
            <consortium name="Ensembl"/>
        </authorList>
    </citation>
    <scope>IDENTIFICATION</scope>
</reference>
<dbReference type="Proteomes" id="UP000472272">
    <property type="component" value="Chromosome 3"/>
</dbReference>
<sequence>MALALSSFGPISSGTCAGHTSRGRGPRTTRSHRRSFLAHPFLLAGSTAGSCRLVRLGKRSCARGGARQPSQGAGMYYKFSGFTQRLVGAGASAAYAPQGFKPVVSTESPTLIFATPTKIASEGPSTVEYLGKNRVPELQKFFQSVADACHIQVSLAHGQLHSQVKTQQLNIAINVMQLLINAVGLAVEIRVNHWSTLHGICKTPLF</sequence>
<reference evidence="1" key="3">
    <citation type="submission" date="2025-09" db="UniProtKB">
        <authorList>
            <consortium name="Ensembl"/>
        </authorList>
    </citation>
    <scope>IDENTIFICATION</scope>
</reference>